<proteinExistence type="predicted"/>
<evidence type="ECO:0000313" key="1">
    <source>
        <dbReference type="EMBL" id="KAK1149145.1"/>
    </source>
</evidence>
<keyword evidence="2" id="KW-1185">Reference proteome</keyword>
<dbReference type="AlphaFoldDB" id="A0AAD8CGC1"/>
<sequence length="79" mass="8860">MSPEADRAKSIQVWCRGSRCLNFSLMFYSGQGPVCKTHSKREQLWLHNSGFCTAVAWNSTEDVNSLLAVEKQSLLISLP</sequence>
<accession>A0AAD8CGC1</accession>
<organism evidence="1 2">
    <name type="scientific">Acipenser oxyrinchus oxyrinchus</name>
    <dbReference type="NCBI Taxonomy" id="40147"/>
    <lineage>
        <taxon>Eukaryota</taxon>
        <taxon>Metazoa</taxon>
        <taxon>Chordata</taxon>
        <taxon>Craniata</taxon>
        <taxon>Vertebrata</taxon>
        <taxon>Euteleostomi</taxon>
        <taxon>Actinopterygii</taxon>
        <taxon>Chondrostei</taxon>
        <taxon>Acipenseriformes</taxon>
        <taxon>Acipenseridae</taxon>
        <taxon>Acipenser</taxon>
    </lineage>
</organism>
<gene>
    <name evidence="1" type="ORF">AOXY_G34815</name>
</gene>
<evidence type="ECO:0000313" key="2">
    <source>
        <dbReference type="Proteomes" id="UP001230051"/>
    </source>
</evidence>
<protein>
    <submittedName>
        <fullName evidence="1">Uncharacterized protein</fullName>
    </submittedName>
</protein>
<reference evidence="1" key="1">
    <citation type="submission" date="2022-02" db="EMBL/GenBank/DDBJ databases">
        <title>Atlantic sturgeon de novo genome assembly.</title>
        <authorList>
            <person name="Stock M."/>
            <person name="Klopp C."/>
            <person name="Guiguen Y."/>
            <person name="Cabau C."/>
            <person name="Parinello H."/>
            <person name="Santidrian Yebra-Pimentel E."/>
            <person name="Kuhl H."/>
            <person name="Dirks R.P."/>
            <person name="Guessner J."/>
            <person name="Wuertz S."/>
            <person name="Du K."/>
            <person name="Schartl M."/>
        </authorList>
    </citation>
    <scope>NUCLEOTIDE SEQUENCE</scope>
    <source>
        <strain evidence="1">STURGEONOMICS-FGT-2020</strain>
        <tissue evidence="1">Whole blood</tissue>
    </source>
</reference>
<dbReference type="Proteomes" id="UP001230051">
    <property type="component" value="Unassembled WGS sequence"/>
</dbReference>
<name>A0AAD8CGC1_ACIOX</name>
<comment type="caution">
    <text evidence="1">The sequence shown here is derived from an EMBL/GenBank/DDBJ whole genome shotgun (WGS) entry which is preliminary data.</text>
</comment>
<dbReference type="EMBL" id="JAGXEW010000078">
    <property type="protein sequence ID" value="KAK1149145.1"/>
    <property type="molecule type" value="Genomic_DNA"/>
</dbReference>